<dbReference type="AlphaFoldDB" id="A0A6I1WLD5"/>
<dbReference type="Pfam" id="PF09722">
    <property type="entry name" value="Xre_MbcA_ParS_C"/>
    <property type="match status" value="1"/>
</dbReference>
<dbReference type="InterPro" id="IPR046847">
    <property type="entry name" value="Xre-like_HTH"/>
</dbReference>
<dbReference type="EMBL" id="WIVV01000066">
    <property type="protein sequence ID" value="MQU43754.1"/>
    <property type="molecule type" value="Genomic_DNA"/>
</dbReference>
<comment type="caution">
    <text evidence="3">The sequence shown here is derived from an EMBL/GenBank/DDBJ whole genome shotgun (WGS) entry which is preliminary data.</text>
</comment>
<evidence type="ECO:0000259" key="1">
    <source>
        <dbReference type="Pfam" id="PF09722"/>
    </source>
</evidence>
<organism evidence="3 4">
    <name type="scientific">Pseudomonas helleri</name>
    <dbReference type="NCBI Taxonomy" id="1608996"/>
    <lineage>
        <taxon>Bacteria</taxon>
        <taxon>Pseudomonadati</taxon>
        <taxon>Pseudomonadota</taxon>
        <taxon>Gammaproteobacteria</taxon>
        <taxon>Pseudomonadales</taxon>
        <taxon>Pseudomonadaceae</taxon>
        <taxon>Pseudomonas</taxon>
    </lineage>
</organism>
<dbReference type="InterPro" id="IPR024467">
    <property type="entry name" value="Xre/MbcA/ParS-like_toxin-bd"/>
</dbReference>
<evidence type="ECO:0000313" key="3">
    <source>
        <dbReference type="EMBL" id="MQU43754.1"/>
    </source>
</evidence>
<evidence type="ECO:0000259" key="2">
    <source>
        <dbReference type="Pfam" id="PF20432"/>
    </source>
</evidence>
<evidence type="ECO:0000313" key="4">
    <source>
        <dbReference type="Proteomes" id="UP000466863"/>
    </source>
</evidence>
<reference evidence="3 4" key="1">
    <citation type="submission" date="2019-10" db="EMBL/GenBank/DDBJ databases">
        <title>Evaluation of single-gene subtyping targets for Pseudomonas.</title>
        <authorList>
            <person name="Reichler S.J."/>
            <person name="Orsi R.H."/>
            <person name="Wiedmann M."/>
            <person name="Martin N.H."/>
            <person name="Murphy S.I."/>
        </authorList>
    </citation>
    <scope>NUCLEOTIDE SEQUENCE [LARGE SCALE GENOMIC DNA]</scope>
    <source>
        <strain evidence="3 4">FSL R10-1876</strain>
    </source>
</reference>
<proteinExistence type="predicted"/>
<protein>
    <submittedName>
        <fullName evidence="3">DUF2384 domain-containing protein</fullName>
    </submittedName>
</protein>
<dbReference type="Proteomes" id="UP000466863">
    <property type="component" value="Unassembled WGS sequence"/>
</dbReference>
<dbReference type="Pfam" id="PF20432">
    <property type="entry name" value="Xre-like-HTH"/>
    <property type="match status" value="1"/>
</dbReference>
<sequence length="146" mass="16472">MTAPSREHLIDAFWVFSVQNHKLNESERLHQINTGLPAELALATKATFNLADEHLELLFNASLTTLKRLQHQHKLLSYVASERLDRIAFMCQQAVVVFESREGVTRWMSAPNASFGHSTPLLLCMTDIGGHQVRRVLHALEWGGTV</sequence>
<name>A0A6I1WLD5_9PSED</name>
<feature type="domain" description="Antitoxin Xre/MbcA/ParS-like toxin-binding" evidence="1">
    <location>
        <begin position="93"/>
        <end position="143"/>
    </location>
</feature>
<gene>
    <name evidence="3" type="ORF">GHO28_14760</name>
</gene>
<feature type="domain" description="Antitoxin Xre-like helix-turn-helix" evidence="2">
    <location>
        <begin position="28"/>
        <end position="88"/>
    </location>
</feature>
<accession>A0A6I1WLD5</accession>
<dbReference type="GO" id="GO:0003677">
    <property type="term" value="F:DNA binding"/>
    <property type="evidence" value="ECO:0007669"/>
    <property type="project" value="InterPro"/>
</dbReference>